<proteinExistence type="predicted"/>
<dbReference type="AlphaFoldDB" id="A0AAW4VTU4"/>
<dbReference type="SUPFAM" id="SSF64518">
    <property type="entry name" value="Phase 1 flagellin"/>
    <property type="match status" value="1"/>
</dbReference>
<name>A0AAW4VTU4_9FIRM</name>
<sequence>MPSLVDKNENTIIELKNVSEKQFTGRYWFDGRKIYSQAFKVSNSKRSDYDTFNHGIQNVDVIWIKNACFWQKGTNIYYTFGYITSLDDLKRNSSFINVNKNNITYYIGEWLLGAAKCDVFVEVEFIEKN</sequence>
<protein>
    <submittedName>
        <fullName evidence="1">Uncharacterized protein</fullName>
    </submittedName>
</protein>
<accession>A0AAW4VTU4</accession>
<dbReference type="EMBL" id="JAJDKQ010000041">
    <property type="protein sequence ID" value="MCB8563070.1"/>
    <property type="molecule type" value="Genomic_DNA"/>
</dbReference>
<organism evidence="1 2">
    <name type="scientific">Faecalibacillus intestinalis</name>
    <dbReference type="NCBI Taxonomy" id="1982626"/>
    <lineage>
        <taxon>Bacteria</taxon>
        <taxon>Bacillati</taxon>
        <taxon>Bacillota</taxon>
        <taxon>Erysipelotrichia</taxon>
        <taxon>Erysipelotrichales</taxon>
        <taxon>Coprobacillaceae</taxon>
        <taxon>Faecalibacillus</taxon>
    </lineage>
</organism>
<dbReference type="RefSeq" id="WP_117782146.1">
    <property type="nucleotide sequence ID" value="NZ_JAJDKQ010000041.1"/>
</dbReference>
<evidence type="ECO:0000313" key="1">
    <source>
        <dbReference type="EMBL" id="MCB8563070.1"/>
    </source>
</evidence>
<dbReference type="Proteomes" id="UP001197827">
    <property type="component" value="Unassembled WGS sequence"/>
</dbReference>
<reference evidence="1" key="1">
    <citation type="submission" date="2021-10" db="EMBL/GenBank/DDBJ databases">
        <title>Collection of gut derived symbiotic bacterial strains cultured from healthy donors.</title>
        <authorList>
            <person name="Lin H."/>
            <person name="Littmann E."/>
            <person name="Kohout C."/>
            <person name="Pamer E.G."/>
        </authorList>
    </citation>
    <scope>NUCLEOTIDE SEQUENCE</scope>
    <source>
        <strain evidence="1">DFI.5.2</strain>
    </source>
</reference>
<comment type="caution">
    <text evidence="1">The sequence shown here is derived from an EMBL/GenBank/DDBJ whole genome shotgun (WGS) entry which is preliminary data.</text>
</comment>
<evidence type="ECO:0000313" key="2">
    <source>
        <dbReference type="Proteomes" id="UP001197827"/>
    </source>
</evidence>
<gene>
    <name evidence="1" type="ORF">LJD74_13845</name>
</gene>